<feature type="transmembrane region" description="Helical" evidence="2">
    <location>
        <begin position="87"/>
        <end position="108"/>
    </location>
</feature>
<organism evidence="4 5">
    <name type="scientific">Suicoccus acidiformans</name>
    <dbReference type="NCBI Taxonomy" id="2036206"/>
    <lineage>
        <taxon>Bacteria</taxon>
        <taxon>Bacillati</taxon>
        <taxon>Bacillota</taxon>
        <taxon>Bacilli</taxon>
        <taxon>Lactobacillales</taxon>
        <taxon>Aerococcaceae</taxon>
        <taxon>Suicoccus</taxon>
    </lineage>
</organism>
<comment type="similarity">
    <text evidence="1">Belongs to the polysaccharide synthase family.</text>
</comment>
<feature type="transmembrane region" description="Helical" evidence="2">
    <location>
        <begin position="54"/>
        <end position="75"/>
    </location>
</feature>
<dbReference type="OrthoDB" id="9803111at2"/>
<feature type="domain" description="Polysaccharide biosynthesis protein CapD-like" evidence="3">
    <location>
        <begin position="295"/>
        <end position="576"/>
    </location>
</feature>
<dbReference type="SUPFAM" id="SSF51735">
    <property type="entry name" value="NAD(P)-binding Rossmann-fold domains"/>
    <property type="match status" value="2"/>
</dbReference>
<dbReference type="Gene3D" id="3.40.50.720">
    <property type="entry name" value="NAD(P)-binding Rossmann-like Domain"/>
    <property type="match status" value="2"/>
</dbReference>
<dbReference type="PANTHER" id="PTHR43318:SF1">
    <property type="entry name" value="POLYSACCHARIDE BIOSYNTHESIS PROTEIN EPSC-RELATED"/>
    <property type="match status" value="1"/>
</dbReference>
<gene>
    <name evidence="4" type="ORF">CL176_04360</name>
</gene>
<keyword evidence="2" id="KW-0472">Membrane</keyword>
<dbReference type="AlphaFoldDB" id="A0A347WJN3"/>
<dbReference type="CDD" id="cd05237">
    <property type="entry name" value="UDP_invert_4-6DH_SDR_e"/>
    <property type="match status" value="1"/>
</dbReference>
<dbReference type="PANTHER" id="PTHR43318">
    <property type="entry name" value="UDP-N-ACETYLGLUCOSAMINE 4,6-DEHYDRATASE"/>
    <property type="match status" value="1"/>
</dbReference>
<keyword evidence="2" id="KW-0812">Transmembrane</keyword>
<dbReference type="Pfam" id="PF13727">
    <property type="entry name" value="CoA_binding_3"/>
    <property type="match status" value="1"/>
</dbReference>
<keyword evidence="2" id="KW-1133">Transmembrane helix</keyword>
<dbReference type="EMBL" id="CP023434">
    <property type="protein sequence ID" value="AXY25290.1"/>
    <property type="molecule type" value="Genomic_DNA"/>
</dbReference>
<keyword evidence="5" id="KW-1185">Reference proteome</keyword>
<feature type="transmembrane region" description="Helical" evidence="2">
    <location>
        <begin position="22"/>
        <end position="42"/>
    </location>
</feature>
<dbReference type="InterPro" id="IPR036291">
    <property type="entry name" value="NAD(P)-bd_dom_sf"/>
</dbReference>
<evidence type="ECO:0000259" key="3">
    <source>
        <dbReference type="Pfam" id="PF02719"/>
    </source>
</evidence>
<evidence type="ECO:0000313" key="4">
    <source>
        <dbReference type="EMBL" id="AXY25290.1"/>
    </source>
</evidence>
<dbReference type="RefSeq" id="WP_118990203.1">
    <property type="nucleotide sequence ID" value="NZ_CP023434.1"/>
</dbReference>
<proteinExistence type="inferred from homology"/>
<accession>A0A347WJN3</accession>
<dbReference type="KEGG" id="abae:CL176_04360"/>
<sequence length="614" mass="68887">MDSYTNHLLGYIENLSSRQRRIGWMVLDIFCLLLGILTSYFILWNIIPSNFSQFILYGIVTFIAYEIMGTFLKLYLTFNRYSNISTLFTLFLIMFLANVIGGIVMLVFMRAFSIRFIFLTGLISGIMVFALRTLWQLIYSRRKKYQKSEDELERVVVIGAGDGGSIFMDNHIRNPQNLEVIAILDQNPAKHGLLLGGVKILGDIDLLPSLVKEFGVTKVVVAIPTIKPEEYEKILKITSPLKINLYKMPNVEKVVQGTYKPLLTQNRVNIADLLGRQEIALNESKLRKEIEGKVIAITGAGGSIGSEIARQVSKHNPKRVILIGHGENSIYLIYQELSKLINMVEYAPVIADIKDYERILGIFQEEQPDIVYHAAAHKHVPLMEMNPVEAFTNNILGSYNVAKAVDAAKVSKMVMISTDKAVNPPNVMGASKRVAELIVTGFDKMSESVYCAVRFGNVLGSRGSVIPVFEKQIKEGGPVTVTDFRMTRYFMTIPEASQLVIYAGAYAQNGEVFILDMGEPVKILDLARKIILLSGYTEEEIEIVESGIRPGEKLYEELLTSSELVDRQVHEKIFVGKVADIPLSETLKFVESLKTDDSDQLRDSIIQFANNSIN</sequence>
<feature type="transmembrane region" description="Helical" evidence="2">
    <location>
        <begin position="114"/>
        <end position="135"/>
    </location>
</feature>
<evidence type="ECO:0000313" key="5">
    <source>
        <dbReference type="Proteomes" id="UP000263232"/>
    </source>
</evidence>
<dbReference type="Proteomes" id="UP000263232">
    <property type="component" value="Chromosome"/>
</dbReference>
<dbReference type="InterPro" id="IPR003869">
    <property type="entry name" value="Polysac_CapD-like"/>
</dbReference>
<evidence type="ECO:0000256" key="1">
    <source>
        <dbReference type="ARBA" id="ARBA00007430"/>
    </source>
</evidence>
<reference evidence="4 5" key="1">
    <citation type="submission" date="2017-09" db="EMBL/GenBank/DDBJ databases">
        <title>Complete genome sequence of Oxytococcus suis strain ZY16052.</title>
        <authorList>
            <person name="Li F."/>
        </authorList>
    </citation>
    <scope>NUCLEOTIDE SEQUENCE [LARGE SCALE GENOMIC DNA]</scope>
    <source>
        <strain evidence="4 5">ZY16052</strain>
    </source>
</reference>
<evidence type="ECO:0000256" key="2">
    <source>
        <dbReference type="SAM" id="Phobius"/>
    </source>
</evidence>
<protein>
    <submittedName>
        <fullName evidence="4">Polysaccharide biosynthesis protein</fullName>
    </submittedName>
</protein>
<name>A0A347WJN3_9LACT</name>
<dbReference type="InterPro" id="IPR051203">
    <property type="entry name" value="Polysaccharide_Synthase-Rel"/>
</dbReference>
<dbReference type="Pfam" id="PF02719">
    <property type="entry name" value="Polysacc_synt_2"/>
    <property type="match status" value="1"/>
</dbReference>